<evidence type="ECO:0000313" key="5">
    <source>
        <dbReference type="Proteomes" id="UP001206126"/>
    </source>
</evidence>
<evidence type="ECO:0000313" key="4">
    <source>
        <dbReference type="EMBL" id="MCS0806773.1"/>
    </source>
</evidence>
<dbReference type="NCBIfam" id="TIGR02957">
    <property type="entry name" value="SigX4"/>
    <property type="match status" value="1"/>
</dbReference>
<dbReference type="NCBIfam" id="NF007214">
    <property type="entry name" value="PRK09636.1"/>
    <property type="match status" value="1"/>
</dbReference>
<dbReference type="Proteomes" id="UP001206126">
    <property type="component" value="Unassembled WGS sequence"/>
</dbReference>
<dbReference type="InterPro" id="IPR014303">
    <property type="entry name" value="RNA_pol_sigma-70_ECF"/>
</dbReference>
<dbReference type="EMBL" id="JANUHB010000001">
    <property type="protein sequence ID" value="MCS0806773.1"/>
    <property type="molecule type" value="Genomic_DNA"/>
</dbReference>
<dbReference type="PANTHER" id="PTHR30173:SF36">
    <property type="entry name" value="ECF RNA POLYMERASE SIGMA FACTOR SIGJ"/>
    <property type="match status" value="1"/>
</dbReference>
<organism evidence="4 5">
    <name type="scientific">Massilia agilis</name>
    <dbReference type="NCBI Taxonomy" id="1811226"/>
    <lineage>
        <taxon>Bacteria</taxon>
        <taxon>Pseudomonadati</taxon>
        <taxon>Pseudomonadota</taxon>
        <taxon>Betaproteobacteria</taxon>
        <taxon>Burkholderiales</taxon>
        <taxon>Oxalobacteraceae</taxon>
        <taxon>Telluria group</taxon>
        <taxon>Massilia</taxon>
    </lineage>
</organism>
<proteinExistence type="predicted"/>
<dbReference type="Pfam" id="PF04542">
    <property type="entry name" value="Sigma70_r2"/>
    <property type="match status" value="1"/>
</dbReference>
<dbReference type="InterPro" id="IPR013249">
    <property type="entry name" value="RNA_pol_sigma70_r4_t2"/>
</dbReference>
<gene>
    <name evidence="4" type="ORF">NX774_02380</name>
</gene>
<dbReference type="InterPro" id="IPR032710">
    <property type="entry name" value="NTF2-like_dom_sf"/>
</dbReference>
<dbReference type="SUPFAM" id="SSF54427">
    <property type="entry name" value="NTF2-like"/>
    <property type="match status" value="1"/>
</dbReference>
<dbReference type="InterPro" id="IPR052704">
    <property type="entry name" value="ECF_Sigma-70_Domain"/>
</dbReference>
<reference evidence="4 5" key="1">
    <citation type="submission" date="2022-08" db="EMBL/GenBank/DDBJ databases">
        <title>Reclassification of Massilia species as members of the genera Telluria, Duganella, Pseudoduganella, Mokoshia gen. nov. and Zemynaea gen. nov. using orthogonal and non-orthogonal genome-based approaches.</title>
        <authorList>
            <person name="Bowman J.P."/>
        </authorList>
    </citation>
    <scope>NUCLEOTIDE SEQUENCE [LARGE SCALE GENOMIC DNA]</scope>
    <source>
        <strain evidence="4 5">JCM 31605</strain>
    </source>
</reference>
<dbReference type="RefSeq" id="WP_258820550.1">
    <property type="nucleotide sequence ID" value="NZ_JANUHB010000001.1"/>
</dbReference>
<feature type="domain" description="RNA polymerase sigma factor 70 region 4 type 2" evidence="3">
    <location>
        <begin position="107"/>
        <end position="157"/>
    </location>
</feature>
<dbReference type="Gene3D" id="3.10.450.50">
    <property type="match status" value="1"/>
</dbReference>
<dbReference type="InterPro" id="IPR007627">
    <property type="entry name" value="RNA_pol_sigma70_r2"/>
</dbReference>
<dbReference type="Gene3D" id="1.10.10.10">
    <property type="entry name" value="Winged helix-like DNA-binding domain superfamily/Winged helix DNA-binding domain"/>
    <property type="match status" value="1"/>
</dbReference>
<dbReference type="Gene3D" id="1.10.1740.10">
    <property type="match status" value="1"/>
</dbReference>
<comment type="subunit">
    <text evidence="1">Interacts transiently with the RNA polymerase catalytic core formed by RpoA, RpoB, RpoC and RpoZ (2 alpha, 1 beta, 1 beta' and 1 omega subunit) to form the RNA polymerase holoenzyme that can initiate transcription.</text>
</comment>
<protein>
    <submittedName>
        <fullName evidence="4">RNA polymerase sigma-70 factor</fullName>
    </submittedName>
</protein>
<evidence type="ECO:0000259" key="2">
    <source>
        <dbReference type="Pfam" id="PF04542"/>
    </source>
</evidence>
<dbReference type="InterPro" id="IPR014284">
    <property type="entry name" value="RNA_pol_sigma-70_dom"/>
</dbReference>
<accession>A0ABT2D631</accession>
<name>A0ABT2D631_9BURK</name>
<dbReference type="InterPro" id="IPR036388">
    <property type="entry name" value="WH-like_DNA-bd_sf"/>
</dbReference>
<dbReference type="SUPFAM" id="SSF88946">
    <property type="entry name" value="Sigma2 domain of RNA polymerase sigma factors"/>
    <property type="match status" value="1"/>
</dbReference>
<evidence type="ECO:0000256" key="1">
    <source>
        <dbReference type="ARBA" id="ARBA00011344"/>
    </source>
</evidence>
<evidence type="ECO:0000259" key="3">
    <source>
        <dbReference type="Pfam" id="PF08281"/>
    </source>
</evidence>
<dbReference type="PANTHER" id="PTHR30173">
    <property type="entry name" value="SIGMA 19 FACTOR"/>
    <property type="match status" value="1"/>
</dbReference>
<sequence>MDTATDTFHHLRPRLFGIAYRMLGLRTEAEDIVQEAWLRWHMRGAQDAHTPEAWLVTVVTRLSIDRLRGVMTERERYVGPWLPEPLLESQAASPAEAVELASDISTAFLLMLERLGPEERAVFLLHQVFDVDYAEVAAMVGKTEAACRKILQRARERVRAARPRFTVEREAHLELLGRFIEAARSHDPQQVLALLTDDATYTGDGGGKVRATVRVVAGAARVARLVAGIERKWTERGRHEIIMVNGEPGLLTWRDGVPDSVSSFELRDGRIAAIYMVRNPDKLGSLGGRAPSTGPINARVIQE</sequence>
<keyword evidence="5" id="KW-1185">Reference proteome</keyword>
<dbReference type="InterPro" id="IPR013325">
    <property type="entry name" value="RNA_pol_sigma_r2"/>
</dbReference>
<dbReference type="SUPFAM" id="SSF88659">
    <property type="entry name" value="Sigma3 and sigma4 domains of RNA polymerase sigma factors"/>
    <property type="match status" value="1"/>
</dbReference>
<comment type="caution">
    <text evidence="4">The sequence shown here is derived from an EMBL/GenBank/DDBJ whole genome shotgun (WGS) entry which is preliminary data.</text>
</comment>
<dbReference type="NCBIfam" id="TIGR02937">
    <property type="entry name" value="sigma70-ECF"/>
    <property type="match status" value="1"/>
</dbReference>
<dbReference type="InterPro" id="IPR013324">
    <property type="entry name" value="RNA_pol_sigma_r3/r4-like"/>
</dbReference>
<dbReference type="Pfam" id="PF08281">
    <property type="entry name" value="Sigma70_r4_2"/>
    <property type="match status" value="1"/>
</dbReference>
<feature type="domain" description="RNA polymerase sigma-70 region 2" evidence="2">
    <location>
        <begin position="8"/>
        <end position="68"/>
    </location>
</feature>